<name>A0AB74EXB8_9FIRM</name>
<comment type="caution">
    <text evidence="2">The sequence shown here is derived from an EMBL/GenBank/DDBJ whole genome shotgun (WGS) entry which is preliminary data.</text>
</comment>
<gene>
    <name evidence="2" type="ORF">SAMN04515649_10345</name>
</gene>
<dbReference type="Proteomes" id="UP000184012">
    <property type="component" value="Unassembled WGS sequence"/>
</dbReference>
<feature type="transmembrane region" description="Helical" evidence="1">
    <location>
        <begin position="27"/>
        <end position="49"/>
    </location>
</feature>
<evidence type="ECO:0000313" key="2">
    <source>
        <dbReference type="EMBL" id="SHL17713.1"/>
    </source>
</evidence>
<protein>
    <submittedName>
        <fullName evidence="2">Oligosaccharide repeat unit polymerase</fullName>
    </submittedName>
</protein>
<feature type="transmembrane region" description="Helical" evidence="1">
    <location>
        <begin position="392"/>
        <end position="419"/>
    </location>
</feature>
<feature type="transmembrane region" description="Helical" evidence="1">
    <location>
        <begin position="95"/>
        <end position="119"/>
    </location>
</feature>
<keyword evidence="1" id="KW-1133">Transmembrane helix</keyword>
<accession>A0AB74EXB8</accession>
<keyword evidence="1" id="KW-0472">Membrane</keyword>
<dbReference type="AlphaFoldDB" id="A0AB74EXB8"/>
<feature type="transmembrane region" description="Helical" evidence="1">
    <location>
        <begin position="352"/>
        <end position="372"/>
    </location>
</feature>
<proteinExistence type="predicted"/>
<dbReference type="NCBIfam" id="TIGR04370">
    <property type="entry name" value="glyco_rpt_poly"/>
    <property type="match status" value="1"/>
</dbReference>
<sequence length="436" mass="50302">MGYVCSILCLGICLFSYVRHRKIYHPVVSFSFLYFLITFLSSIRLFNFYAAPDSAYLIIICGVLFYALGSVFMEKKTFVFRKKCVGNFYEFNKRAYYFMLALCLLIIIPRFVTIGLYLLQGNSIGDVYVTLAGSAGDASEELAQSSIQEVLMQFIGYPILYLLVPTSILQFFRTFEKKYLLIATSLCMMRVLLDSRRTYLISFFVFILVAFMLYQDKTGFLSEKNRRRLKKIAKWIPFFLIAILLMFIFVSNSRSGTIGQETSFLGTFYNYYAGCVQYLGACIEEYSFGYTYGFTTFRGLFVPIFGVLKLIGITPVAPYQEATEIVNGMKYVVLNVAPGTRFNSFTTCFYQFYCDGGYIGIILLSFIFGAFSQSLYKKFNNDSQLRFEVLYLYFYGTILMLSFTNMLTILAFITWPMIIERFIYKKATKPEVIKGE</sequence>
<feature type="transmembrane region" description="Helical" evidence="1">
    <location>
        <begin position="154"/>
        <end position="172"/>
    </location>
</feature>
<dbReference type="EMBL" id="FRBP01000003">
    <property type="protein sequence ID" value="SHL17713.1"/>
    <property type="molecule type" value="Genomic_DNA"/>
</dbReference>
<evidence type="ECO:0000313" key="3">
    <source>
        <dbReference type="Proteomes" id="UP000184012"/>
    </source>
</evidence>
<evidence type="ECO:0000256" key="1">
    <source>
        <dbReference type="SAM" id="Phobius"/>
    </source>
</evidence>
<feature type="transmembrane region" description="Helical" evidence="1">
    <location>
        <begin position="235"/>
        <end position="252"/>
    </location>
</feature>
<organism evidence="2 3">
    <name type="scientific">Eubacterium callanderi</name>
    <dbReference type="NCBI Taxonomy" id="53442"/>
    <lineage>
        <taxon>Bacteria</taxon>
        <taxon>Bacillati</taxon>
        <taxon>Bacillota</taxon>
        <taxon>Clostridia</taxon>
        <taxon>Eubacteriales</taxon>
        <taxon>Eubacteriaceae</taxon>
        <taxon>Eubacterium</taxon>
    </lineage>
</organism>
<keyword evidence="1" id="KW-0812">Transmembrane</keyword>
<feature type="transmembrane region" description="Helical" evidence="1">
    <location>
        <begin position="198"/>
        <end position="215"/>
    </location>
</feature>
<reference evidence="2 3" key="1">
    <citation type="submission" date="2016-11" db="EMBL/GenBank/DDBJ databases">
        <authorList>
            <person name="Varghese N."/>
            <person name="Submissions S."/>
        </authorList>
    </citation>
    <scope>NUCLEOTIDE SEQUENCE [LARGE SCALE GENOMIC DNA]</scope>
    <source>
        <strain evidence="2 3">FD</strain>
    </source>
</reference>
<dbReference type="RefSeq" id="WP_070081165.1">
    <property type="nucleotide sequence ID" value="NZ_CP132155.1"/>
</dbReference>
<feature type="transmembrane region" description="Helical" evidence="1">
    <location>
        <begin position="55"/>
        <end position="74"/>
    </location>
</feature>